<dbReference type="InterPro" id="IPR015421">
    <property type="entry name" value="PyrdxlP-dep_Trfase_major"/>
</dbReference>
<evidence type="ECO:0000256" key="10">
    <source>
        <dbReference type="ARBA" id="ARBA00066530"/>
    </source>
</evidence>
<evidence type="ECO:0000313" key="14">
    <source>
        <dbReference type="EMBL" id="CAF9920325.1"/>
    </source>
</evidence>
<dbReference type="FunFam" id="3.90.1150.10:FF:000063">
    <property type="entry name" value="Probable cystathionine gamma-synthase"/>
    <property type="match status" value="1"/>
</dbReference>
<dbReference type="GO" id="GO:0009086">
    <property type="term" value="P:methionine biosynthetic process"/>
    <property type="evidence" value="ECO:0007669"/>
    <property type="project" value="UniProtKB-KW"/>
</dbReference>
<evidence type="ECO:0000256" key="3">
    <source>
        <dbReference type="ARBA" id="ARBA00022679"/>
    </source>
</evidence>
<keyword evidence="2" id="KW-0028">Amino-acid biosynthesis</keyword>
<evidence type="ECO:0000256" key="11">
    <source>
        <dbReference type="ARBA" id="ARBA00083849"/>
    </source>
</evidence>
<keyword evidence="5" id="KW-0486">Methionine biosynthesis</keyword>
<dbReference type="EMBL" id="CAJPDS010000025">
    <property type="protein sequence ID" value="CAF9920325.1"/>
    <property type="molecule type" value="Genomic_DNA"/>
</dbReference>
<feature type="compositionally biased region" description="Polar residues" evidence="13">
    <location>
        <begin position="180"/>
        <end position="198"/>
    </location>
</feature>
<protein>
    <recommendedName>
        <fullName evidence="10">cystathionine gamma-synthase</fullName>
        <ecNumber evidence="10">2.5.1.48</ecNumber>
    </recommendedName>
    <alternativeName>
        <fullName evidence="11">O-succinylhomoserine (thiol)-lyase</fullName>
    </alternativeName>
</protein>
<dbReference type="InterPro" id="IPR051750">
    <property type="entry name" value="Trans-sulfuration_enzymes"/>
</dbReference>
<dbReference type="GO" id="GO:0019346">
    <property type="term" value="P:transsulfuration"/>
    <property type="evidence" value="ECO:0007669"/>
    <property type="project" value="InterPro"/>
</dbReference>
<comment type="pathway">
    <text evidence="8">Amino-acid biosynthesis; L-methionine biosynthesis via de novo pathway; L-cystathionine from O-succinyl-L-homoserine: step 1/1.</text>
</comment>
<reference evidence="14" key="1">
    <citation type="submission" date="2021-03" db="EMBL/GenBank/DDBJ databases">
        <authorList>
            <person name="Tagirdzhanova G."/>
        </authorList>
    </citation>
    <scope>NUCLEOTIDE SEQUENCE</scope>
</reference>
<keyword evidence="3" id="KW-0808">Transferase</keyword>
<dbReference type="InterPro" id="IPR015422">
    <property type="entry name" value="PyrdxlP-dep_Trfase_small"/>
</dbReference>
<keyword evidence="4 12" id="KW-0663">Pyridoxal phosphate</keyword>
<dbReference type="Gene3D" id="3.90.1150.10">
    <property type="entry name" value="Aspartate Aminotransferase, domain 1"/>
    <property type="match status" value="1"/>
</dbReference>
<keyword evidence="15" id="KW-1185">Reference proteome</keyword>
<evidence type="ECO:0000256" key="7">
    <source>
        <dbReference type="ARBA" id="ARBA00058439"/>
    </source>
</evidence>
<evidence type="ECO:0000256" key="1">
    <source>
        <dbReference type="ARBA" id="ARBA00001933"/>
    </source>
</evidence>
<organism evidence="14 15">
    <name type="scientific">Heterodermia speciosa</name>
    <dbReference type="NCBI Taxonomy" id="116794"/>
    <lineage>
        <taxon>Eukaryota</taxon>
        <taxon>Fungi</taxon>
        <taxon>Dikarya</taxon>
        <taxon>Ascomycota</taxon>
        <taxon>Pezizomycotina</taxon>
        <taxon>Lecanoromycetes</taxon>
        <taxon>OSLEUM clade</taxon>
        <taxon>Lecanoromycetidae</taxon>
        <taxon>Caliciales</taxon>
        <taxon>Physciaceae</taxon>
        <taxon>Heterodermia</taxon>
    </lineage>
</organism>
<dbReference type="GO" id="GO:0030170">
    <property type="term" value="F:pyridoxal phosphate binding"/>
    <property type="evidence" value="ECO:0007669"/>
    <property type="project" value="InterPro"/>
</dbReference>
<evidence type="ECO:0000256" key="5">
    <source>
        <dbReference type="ARBA" id="ARBA00023167"/>
    </source>
</evidence>
<dbReference type="Gene3D" id="3.40.640.10">
    <property type="entry name" value="Type I PLP-dependent aspartate aminotransferase-like (Major domain)"/>
    <property type="match status" value="1"/>
</dbReference>
<proteinExistence type="inferred from homology"/>
<dbReference type="PANTHER" id="PTHR42699">
    <property type="match status" value="1"/>
</dbReference>
<gene>
    <name evidence="14" type="ORF">HETSPECPRED_004240</name>
</gene>
<dbReference type="FunFam" id="3.40.640.10:FF:000111">
    <property type="entry name" value="Cystathionine gamma-synthase"/>
    <property type="match status" value="1"/>
</dbReference>
<dbReference type="PANTHER" id="PTHR42699:SF1">
    <property type="entry name" value="CYSTATHIONINE GAMMA-SYNTHASE-RELATED"/>
    <property type="match status" value="1"/>
</dbReference>
<comment type="caution">
    <text evidence="14">The sequence shown here is derived from an EMBL/GenBank/DDBJ whole genome shotgun (WGS) entry which is preliminary data.</text>
</comment>
<dbReference type="InterPro" id="IPR015424">
    <property type="entry name" value="PyrdxlP-dep_Trfase"/>
</dbReference>
<dbReference type="InterPro" id="IPR000277">
    <property type="entry name" value="Cys/Met-Metab_PyrdxlP-dep_enz"/>
</dbReference>
<comment type="catalytic activity">
    <reaction evidence="6">
        <text>O-succinyl-L-homoserine + L-cysteine = L,L-cystathionine + succinate + H(+)</text>
        <dbReference type="Rhea" id="RHEA:20397"/>
        <dbReference type="ChEBI" id="CHEBI:15378"/>
        <dbReference type="ChEBI" id="CHEBI:30031"/>
        <dbReference type="ChEBI" id="CHEBI:35235"/>
        <dbReference type="ChEBI" id="CHEBI:57661"/>
        <dbReference type="ChEBI" id="CHEBI:58161"/>
        <dbReference type="EC" id="2.5.1.48"/>
    </reaction>
</comment>
<comment type="function">
    <text evidence="7">Catalyzes the formation of L-cystathionine from O-succinyl-L-homoserine (OSHS) and L-cysteine, via a gamma-replacement reaction. In the absence of thiol, catalyzes gamma-elimination to form 2-oxobutanoate, succinate and ammonia.</text>
</comment>
<sequence>MRNGYPRFFIDPIITAFAEDIVKVQGLPTEQALLLPSRAIALRCFEFFKSQVPWLEEGKHLKIFILTPKTHGQEPKSLLNSTEPLIAAIIFPRICFSTAKTFWQHTGEGISSRRAEVFRRAFLMGRLLVEEQCIHSMSSPAPGRTILEPAHPLKLTKASMNTPPQIGKGPQRYRKRSLQDESQAESAGATSNGSSREPNGTGGKDHVLFVEERFGRNLDSNLGASAKCAIRRRIAGTLVADLDLYETDEMFDATGCERGISGFSIDDVYLYPSGMSSIFNTHRTLMKSRGAMKSICFGFPYIDTLKILEKWGPGCLFYGHGSSADIDDLEERCKNGEKFLALFCEFPGNPLLKSPDLHRLRLLADKYDFAIVVDETIGNFLNVHVFPFADVIVSSLTKVFSGDSNVMGGSSVLNPQGRFYQAIKRTMEEDYEDNYWLEDAIFMERNSRDFVTRIARINKNAEAICSVLKASSLVKEVYYPKYSPTRRFYDACRTPSGGYGGLLSVTFWSKSDSIIFFDALATAKGPSLGTNFTLSCPFVLLAHYGELEWAAQFGAEADLVRVSVGLEDAADLRATFLRALDAVKTTRSTAG</sequence>
<evidence type="ECO:0000313" key="15">
    <source>
        <dbReference type="Proteomes" id="UP000664521"/>
    </source>
</evidence>
<comment type="cofactor">
    <cofactor evidence="1 12">
        <name>pyridoxal 5'-phosphate</name>
        <dbReference type="ChEBI" id="CHEBI:597326"/>
    </cofactor>
</comment>
<evidence type="ECO:0000256" key="4">
    <source>
        <dbReference type="ARBA" id="ARBA00022898"/>
    </source>
</evidence>
<dbReference type="OrthoDB" id="10047078at2759"/>
<accession>A0A8H3FB27</accession>
<dbReference type="SUPFAM" id="SSF53383">
    <property type="entry name" value="PLP-dependent transferases"/>
    <property type="match status" value="1"/>
</dbReference>
<name>A0A8H3FB27_9LECA</name>
<evidence type="ECO:0000256" key="2">
    <source>
        <dbReference type="ARBA" id="ARBA00022605"/>
    </source>
</evidence>
<evidence type="ECO:0000256" key="8">
    <source>
        <dbReference type="ARBA" id="ARBA00060510"/>
    </source>
</evidence>
<evidence type="ECO:0000256" key="12">
    <source>
        <dbReference type="RuleBase" id="RU362118"/>
    </source>
</evidence>
<dbReference type="GO" id="GO:0003962">
    <property type="term" value="F:cystathionine gamma-synthase activity"/>
    <property type="evidence" value="ECO:0007669"/>
    <property type="project" value="UniProtKB-EC"/>
</dbReference>
<evidence type="ECO:0000256" key="6">
    <source>
        <dbReference type="ARBA" id="ARBA00051441"/>
    </source>
</evidence>
<evidence type="ECO:0000256" key="9">
    <source>
        <dbReference type="ARBA" id="ARBA00061376"/>
    </source>
</evidence>
<dbReference type="Pfam" id="PF01053">
    <property type="entry name" value="Cys_Met_Meta_PP"/>
    <property type="match status" value="1"/>
</dbReference>
<dbReference type="Proteomes" id="UP000664521">
    <property type="component" value="Unassembled WGS sequence"/>
</dbReference>
<comment type="similarity">
    <text evidence="9">Belongs to the trans-sulfuration enzymes family. MET7 subfamily.</text>
</comment>
<dbReference type="AlphaFoldDB" id="A0A8H3FB27"/>
<dbReference type="EC" id="2.5.1.48" evidence="10"/>
<evidence type="ECO:0000256" key="13">
    <source>
        <dbReference type="SAM" id="MobiDB-lite"/>
    </source>
</evidence>
<feature type="region of interest" description="Disordered" evidence="13">
    <location>
        <begin position="155"/>
        <end position="204"/>
    </location>
</feature>